<accession>A0A523UTD8</accession>
<organism evidence="4 5">
    <name type="scientific">candidate division TA06 bacterium</name>
    <dbReference type="NCBI Taxonomy" id="2250710"/>
    <lineage>
        <taxon>Bacteria</taxon>
        <taxon>Bacteria division TA06</taxon>
    </lineage>
</organism>
<dbReference type="InterPro" id="IPR029903">
    <property type="entry name" value="RmlD-like-bd"/>
</dbReference>
<dbReference type="AlphaFoldDB" id="A0A523UTD8"/>
<evidence type="ECO:0000259" key="3">
    <source>
        <dbReference type="Pfam" id="PF04321"/>
    </source>
</evidence>
<dbReference type="Pfam" id="PF04321">
    <property type="entry name" value="RmlD_sub_bind"/>
    <property type="match status" value="1"/>
</dbReference>
<dbReference type="UniPathway" id="UPA00124"/>
<dbReference type="Gene3D" id="3.40.50.720">
    <property type="entry name" value="NAD(P)-binding Rossmann-like Domain"/>
    <property type="match status" value="1"/>
</dbReference>
<protein>
    <recommendedName>
        <fullName evidence="2">dTDP-4-dehydrorhamnose reductase</fullName>
        <ecNumber evidence="2">1.1.1.133</ecNumber>
    </recommendedName>
</protein>
<dbReference type="Proteomes" id="UP000315525">
    <property type="component" value="Unassembled WGS sequence"/>
</dbReference>
<dbReference type="PANTHER" id="PTHR10491">
    <property type="entry name" value="DTDP-4-DEHYDRORHAMNOSE REDUCTASE"/>
    <property type="match status" value="1"/>
</dbReference>
<comment type="similarity">
    <text evidence="1 2">Belongs to the dTDP-4-dehydrorhamnose reductase family.</text>
</comment>
<dbReference type="EMBL" id="SOJN01000075">
    <property type="protein sequence ID" value="TET45817.1"/>
    <property type="molecule type" value="Genomic_DNA"/>
</dbReference>
<dbReference type="GO" id="GO:0008831">
    <property type="term" value="F:dTDP-4-dehydrorhamnose reductase activity"/>
    <property type="evidence" value="ECO:0007669"/>
    <property type="project" value="UniProtKB-EC"/>
</dbReference>
<dbReference type="EC" id="1.1.1.133" evidence="2"/>
<name>A0A523UTD8_UNCT6</name>
<comment type="caution">
    <text evidence="4">The sequence shown here is derived from an EMBL/GenBank/DDBJ whole genome shotgun (WGS) entry which is preliminary data.</text>
</comment>
<feature type="domain" description="RmlD-like substrate binding" evidence="3">
    <location>
        <begin position="1"/>
        <end position="276"/>
    </location>
</feature>
<gene>
    <name evidence="4" type="primary">rfbD</name>
    <name evidence="4" type="ORF">E3J62_06515</name>
</gene>
<dbReference type="GO" id="GO:0019305">
    <property type="term" value="P:dTDP-rhamnose biosynthetic process"/>
    <property type="evidence" value="ECO:0007669"/>
    <property type="project" value="UniProtKB-UniPathway"/>
</dbReference>
<evidence type="ECO:0000256" key="2">
    <source>
        <dbReference type="RuleBase" id="RU364082"/>
    </source>
</evidence>
<keyword evidence="2 4" id="KW-0560">Oxidoreductase</keyword>
<dbReference type="Gene3D" id="3.90.25.10">
    <property type="entry name" value="UDP-galactose 4-epimerase, domain 1"/>
    <property type="match status" value="1"/>
</dbReference>
<dbReference type="InterPro" id="IPR036291">
    <property type="entry name" value="NAD(P)-bd_dom_sf"/>
</dbReference>
<sequence length="285" mass="31637">MRVLVTGAAGMLGRALCESLKEAHAVTGVDITDFDLSETSCTAMIVKTRPEIVCHLAAFTHVDDCETDPEKAYRFNVVATRNVAVACKEAKCPMLYVSTDYVFDGQADRPYSEDDKPGPLNMYGRTKLIGEWFVERIVSHNYTVRSSWLFGEGGRNFVEKILTLAGEKEFLEVVDDQRGNPTYTKDLALALKKIIETKKFGIYHVTNNGECSWYDFAVSICKQAGIKGCTIKRIKTSLSARPANRPAYSVLDNKTYAQTFGGYLRSWEEALEEYLDGRSGGGSNG</sequence>
<dbReference type="NCBIfam" id="TIGR01214">
    <property type="entry name" value="rmlD"/>
    <property type="match status" value="1"/>
</dbReference>
<comment type="function">
    <text evidence="2">Catalyzes the reduction of dTDP-6-deoxy-L-lyxo-4-hexulose to yield dTDP-L-rhamnose.</text>
</comment>
<keyword evidence="2" id="KW-0521">NADP</keyword>
<dbReference type="InterPro" id="IPR005913">
    <property type="entry name" value="dTDP_dehydrorham_reduct"/>
</dbReference>
<evidence type="ECO:0000313" key="4">
    <source>
        <dbReference type="EMBL" id="TET45817.1"/>
    </source>
</evidence>
<dbReference type="PANTHER" id="PTHR10491:SF4">
    <property type="entry name" value="METHIONINE ADENOSYLTRANSFERASE 2 SUBUNIT BETA"/>
    <property type="match status" value="1"/>
</dbReference>
<dbReference type="GO" id="GO:0005829">
    <property type="term" value="C:cytosol"/>
    <property type="evidence" value="ECO:0007669"/>
    <property type="project" value="TreeGrafter"/>
</dbReference>
<dbReference type="CDD" id="cd05254">
    <property type="entry name" value="dTDP_HR_like_SDR_e"/>
    <property type="match status" value="1"/>
</dbReference>
<reference evidence="4 5" key="1">
    <citation type="submission" date="2019-03" db="EMBL/GenBank/DDBJ databases">
        <title>Metabolic potential of uncultured bacteria and archaea associated with petroleum seepage in deep-sea sediments.</title>
        <authorList>
            <person name="Dong X."/>
            <person name="Hubert C."/>
        </authorList>
    </citation>
    <scope>NUCLEOTIDE SEQUENCE [LARGE SCALE GENOMIC DNA]</scope>
    <source>
        <strain evidence="4">E44_bin18</strain>
    </source>
</reference>
<evidence type="ECO:0000313" key="5">
    <source>
        <dbReference type="Proteomes" id="UP000315525"/>
    </source>
</evidence>
<dbReference type="SUPFAM" id="SSF51735">
    <property type="entry name" value="NAD(P)-binding Rossmann-fold domains"/>
    <property type="match status" value="1"/>
</dbReference>
<proteinExistence type="inferred from homology"/>
<evidence type="ECO:0000256" key="1">
    <source>
        <dbReference type="ARBA" id="ARBA00010944"/>
    </source>
</evidence>
<comment type="pathway">
    <text evidence="2">Carbohydrate biosynthesis; dTDP-L-rhamnose biosynthesis.</text>
</comment>